<organism evidence="1 2">
    <name type="scientific">Arcticibacter svalbardensis MN12-7</name>
    <dbReference type="NCBI Taxonomy" id="1150600"/>
    <lineage>
        <taxon>Bacteria</taxon>
        <taxon>Pseudomonadati</taxon>
        <taxon>Bacteroidota</taxon>
        <taxon>Sphingobacteriia</taxon>
        <taxon>Sphingobacteriales</taxon>
        <taxon>Sphingobacteriaceae</taxon>
        <taxon>Arcticibacter</taxon>
    </lineage>
</organism>
<gene>
    <name evidence="1" type="ORF">ADIARSV_2914</name>
</gene>
<evidence type="ECO:0000313" key="2">
    <source>
        <dbReference type="Proteomes" id="UP000014174"/>
    </source>
</evidence>
<dbReference type="RefSeq" id="WP_016196145.1">
    <property type="nucleotide sequence ID" value="NZ_AQPN01000101.1"/>
</dbReference>
<dbReference type="STRING" id="1150600.ADIARSV_2914"/>
<dbReference type="EMBL" id="AQPN01000101">
    <property type="protein sequence ID" value="EOR93921.1"/>
    <property type="molecule type" value="Genomic_DNA"/>
</dbReference>
<evidence type="ECO:0000313" key="1">
    <source>
        <dbReference type="EMBL" id="EOR93921.1"/>
    </source>
</evidence>
<keyword evidence="2" id="KW-1185">Reference proteome</keyword>
<proteinExistence type="predicted"/>
<comment type="caution">
    <text evidence="1">The sequence shown here is derived from an EMBL/GenBank/DDBJ whole genome shotgun (WGS) entry which is preliminary data.</text>
</comment>
<name>R9GQB9_9SPHI</name>
<dbReference type="Gene3D" id="2.60.120.200">
    <property type="match status" value="1"/>
</dbReference>
<dbReference type="Proteomes" id="UP000014174">
    <property type="component" value="Unassembled WGS sequence"/>
</dbReference>
<protein>
    <recommendedName>
        <fullName evidence="3">DUF1961 family protein</fullName>
    </recommendedName>
</protein>
<dbReference type="AlphaFoldDB" id="R9GQB9"/>
<dbReference type="eggNOG" id="ENOG502ZX7M">
    <property type="taxonomic scope" value="Bacteria"/>
</dbReference>
<evidence type="ECO:0008006" key="3">
    <source>
        <dbReference type="Google" id="ProtNLM"/>
    </source>
</evidence>
<accession>R9GQB9</accession>
<reference evidence="1 2" key="1">
    <citation type="journal article" date="2013" name="Genome Announc.">
        <title>Draft Genome Sequence of Arcticibacter svalbardensis Strain MN12-7T, a Member of the Family Sphingobacteriaceae Isolated from an Arctic Soil Sample.</title>
        <authorList>
            <person name="Shivaji S."/>
            <person name="Ara S."/>
            <person name="Prasad S."/>
            <person name="Manasa B.P."/>
            <person name="Begum Z."/>
            <person name="Singh A."/>
            <person name="Kumar Pinnaka A."/>
        </authorList>
    </citation>
    <scope>NUCLEOTIDE SEQUENCE [LARGE SCALE GENOMIC DNA]</scope>
    <source>
        <strain evidence="1 2">MN12-7</strain>
    </source>
</reference>
<sequence length="262" mass="30504">MLNAGLVFVLALFLQSVKSQDEKAFNMVNRSLYWKLKLNDPCTKNWEKNWFKDGLIAKVEQSDSGMNFIAGPKNRNDAHHGVLWSKESYKGDIKLEYYYTRTDSAVVNVNILYIQAQGIGTGPYDKDISKWNKLREVPEMGIYYNYMNPLHISLAAFPMVNEDPQNDYIRVRKYPISEGRKFSETEIPETAFKTGLFLPNVTYKITVIKTKTNLYFKIVGNKQSKLFSWKLKEGQSPEEGRIGLRHMFTRSARYKDFKIYTK</sequence>
<dbReference type="OrthoDB" id="9787610at2"/>